<dbReference type="InterPro" id="IPR035909">
    <property type="entry name" value="CheB_C"/>
</dbReference>
<feature type="active site" evidence="1">
    <location>
        <position position="37"/>
    </location>
</feature>
<gene>
    <name evidence="6" type="ORF">ACFOGP_04210</name>
</gene>
<dbReference type="CDD" id="cd16434">
    <property type="entry name" value="CheB-CheR_fusion"/>
    <property type="match status" value="1"/>
</dbReference>
<evidence type="ECO:0000256" key="3">
    <source>
        <dbReference type="SAM" id="MobiDB-lite"/>
    </source>
</evidence>
<dbReference type="PROSITE" id="PS50123">
    <property type="entry name" value="CHER"/>
    <property type="match status" value="1"/>
</dbReference>
<dbReference type="PANTHER" id="PTHR24422">
    <property type="entry name" value="CHEMOTAXIS PROTEIN METHYLTRANSFERASE"/>
    <property type="match status" value="1"/>
</dbReference>
<dbReference type="GO" id="GO:0032259">
    <property type="term" value="P:methylation"/>
    <property type="evidence" value="ECO:0007669"/>
    <property type="project" value="UniProtKB-KW"/>
</dbReference>
<feature type="region of interest" description="Disordered" evidence="3">
    <location>
        <begin position="652"/>
        <end position="677"/>
    </location>
</feature>
<keyword evidence="1" id="KW-0378">Hydrolase</keyword>
<dbReference type="EMBL" id="JBHRTB010000010">
    <property type="protein sequence ID" value="MFC3141896.1"/>
    <property type="molecule type" value="Genomic_DNA"/>
</dbReference>
<proteinExistence type="predicted"/>
<protein>
    <submittedName>
        <fullName evidence="6">CheR family methyltransferase</fullName>
    </submittedName>
</protein>
<dbReference type="Pfam" id="PF01339">
    <property type="entry name" value="CheB_methylest"/>
    <property type="match status" value="1"/>
</dbReference>
<evidence type="ECO:0000256" key="2">
    <source>
        <dbReference type="SAM" id="Coils"/>
    </source>
</evidence>
<organism evidence="6 7">
    <name type="scientific">Psychromarinibacter halotolerans</name>
    <dbReference type="NCBI Taxonomy" id="1775175"/>
    <lineage>
        <taxon>Bacteria</taxon>
        <taxon>Pseudomonadati</taxon>
        <taxon>Pseudomonadota</taxon>
        <taxon>Alphaproteobacteria</taxon>
        <taxon>Rhodobacterales</taxon>
        <taxon>Paracoccaceae</taxon>
        <taxon>Psychromarinibacter</taxon>
    </lineage>
</organism>
<dbReference type="InterPro" id="IPR050903">
    <property type="entry name" value="Bact_Chemotaxis_MeTrfase"/>
</dbReference>
<feature type="active site" evidence="1">
    <location>
        <position position="64"/>
    </location>
</feature>
<feature type="active site" evidence="1">
    <location>
        <position position="157"/>
    </location>
</feature>
<dbReference type="Gene3D" id="3.40.50.150">
    <property type="entry name" value="Vaccinia Virus protein VP39"/>
    <property type="match status" value="1"/>
</dbReference>
<name>A0ABV7GQT7_9RHOB</name>
<keyword evidence="7" id="KW-1185">Reference proteome</keyword>
<sequence length="872" mass="96292">MLPIITAKLQRGHIFLEEDVPLTSLPETLPLVSIGASAGGLEPLERFFEAAPATAGWCFVVVQHLSPDYRSKMDELLGRKSPMRIRHIDDGAVLEPDTIFLNRPNTIAEIEGDTFRTRTYQPDDALPHMPIDAFLHSVSLRDPKRTVAVILSGSGSDGTRGAGALRRNGGVVLVQSPAEAAFGAMPESVLSMGNGSSAMNAADMPAALREVFATGRLGADDGGDFGSNASKRILRLLEDQHHVDFSAYKPESVQRRIERRQQLRGLSTIEDYVELLSNSAAALDELYQDLLIGVTEFYRDPDAIRVLRETAIAALIRKSHEETPLRIWVPGCASGEEAYTIGIEISETLRAMGQSRRFRIIATDVHRRSIDVASAGVYSEAALQKVPDALRSRYFRKHRDQRIVDPDLRQKIIFSVHDVLSDPPFMHLDLVSCRNMLIYLNDGPQARVISMFLFGLRKNGYLFLGPSETLGKYANKFEVEDARWRLFRKVSGQTVVDRSMLAAPLRGRPAGTSAPITAPEDAPARVPILREVTELRDRDLLMRGYDALLKRHAPSSILLSSDGRVLSWFGAASTVVDTMNNLADWTVEDIVHPDLHFPINVAIERQRQGQLEPYTRKVLLDRGTDVPQDCTVRIESLGRSSGGNLILVSLDLQTDGPDPAADGAAPTPDTGSEDTSLLGLRIQELDRDLRLTEETLQHVTERLEISSEELQASNEELQASNEELQASNEELQSANEELHAVNEELVSVSAEHERKIAMLSDLNEGTELVLGVLGVGVIFLDAERRIERYSALVARRFQLEAQDIARRLTVIGPRVPFADLGAVADTVATTREQKMLSGEFEGKDLFITVRPVSDTEDPPARTVLIFRGPALL</sequence>
<feature type="compositionally biased region" description="Low complexity" evidence="3">
    <location>
        <begin position="654"/>
        <end position="670"/>
    </location>
</feature>
<dbReference type="Proteomes" id="UP001595632">
    <property type="component" value="Unassembled WGS sequence"/>
</dbReference>
<dbReference type="InterPro" id="IPR000780">
    <property type="entry name" value="CheR_MeTrfase"/>
</dbReference>
<evidence type="ECO:0000259" key="5">
    <source>
        <dbReference type="PROSITE" id="PS50123"/>
    </source>
</evidence>
<reference evidence="7" key="1">
    <citation type="journal article" date="2019" name="Int. J. Syst. Evol. Microbiol.">
        <title>The Global Catalogue of Microorganisms (GCM) 10K type strain sequencing project: providing services to taxonomists for standard genome sequencing and annotation.</title>
        <authorList>
            <consortium name="The Broad Institute Genomics Platform"/>
            <consortium name="The Broad Institute Genome Sequencing Center for Infectious Disease"/>
            <person name="Wu L."/>
            <person name="Ma J."/>
        </authorList>
    </citation>
    <scope>NUCLEOTIDE SEQUENCE [LARGE SCALE GENOMIC DNA]</scope>
    <source>
        <strain evidence="7">KCTC 52366</strain>
    </source>
</reference>
<feature type="domain" description="CheR-type methyltransferase" evidence="5">
    <location>
        <begin position="231"/>
        <end position="478"/>
    </location>
</feature>
<keyword evidence="6" id="KW-0489">Methyltransferase</keyword>
<evidence type="ECO:0000313" key="7">
    <source>
        <dbReference type="Proteomes" id="UP001595632"/>
    </source>
</evidence>
<dbReference type="SMART" id="SM00138">
    <property type="entry name" value="MeTrc"/>
    <property type="match status" value="1"/>
</dbReference>
<dbReference type="PANTHER" id="PTHR24422:SF10">
    <property type="entry name" value="CHEMOTAXIS PROTEIN METHYLTRANSFERASE 2"/>
    <property type="match status" value="1"/>
</dbReference>
<dbReference type="InterPro" id="IPR029063">
    <property type="entry name" value="SAM-dependent_MTases_sf"/>
</dbReference>
<dbReference type="SUPFAM" id="SSF52738">
    <property type="entry name" value="Methylesterase CheB, C-terminal domain"/>
    <property type="match status" value="1"/>
</dbReference>
<dbReference type="Gene3D" id="3.40.50.180">
    <property type="entry name" value="Methylesterase CheB, C-terminal domain"/>
    <property type="match status" value="1"/>
</dbReference>
<dbReference type="SUPFAM" id="SSF47757">
    <property type="entry name" value="Chemotaxis receptor methyltransferase CheR, N-terminal domain"/>
    <property type="match status" value="1"/>
</dbReference>
<dbReference type="InterPro" id="IPR000673">
    <property type="entry name" value="Sig_transdc_resp-reg_Me-estase"/>
</dbReference>
<accession>A0ABV7GQT7</accession>
<dbReference type="RefSeq" id="WP_379560166.1">
    <property type="nucleotide sequence ID" value="NZ_JARGYD010000002.1"/>
</dbReference>
<dbReference type="Pfam" id="PF03705">
    <property type="entry name" value="CheR_N"/>
    <property type="match status" value="1"/>
</dbReference>
<feature type="domain" description="CheB-type methylesterase" evidence="4">
    <location>
        <begin position="21"/>
        <end position="215"/>
    </location>
</feature>
<dbReference type="Pfam" id="PF01739">
    <property type="entry name" value="CheR"/>
    <property type="match status" value="1"/>
</dbReference>
<dbReference type="PRINTS" id="PR00996">
    <property type="entry name" value="CHERMTFRASE"/>
</dbReference>
<keyword evidence="6" id="KW-0808">Transferase</keyword>
<keyword evidence="1" id="KW-0145">Chemotaxis</keyword>
<evidence type="ECO:0000313" key="6">
    <source>
        <dbReference type="EMBL" id="MFC3141896.1"/>
    </source>
</evidence>
<dbReference type="SUPFAM" id="SSF53335">
    <property type="entry name" value="S-adenosyl-L-methionine-dependent methyltransferases"/>
    <property type="match status" value="1"/>
</dbReference>
<evidence type="ECO:0000256" key="1">
    <source>
        <dbReference type="PROSITE-ProRule" id="PRU00050"/>
    </source>
</evidence>
<dbReference type="InterPro" id="IPR022641">
    <property type="entry name" value="CheR_N"/>
</dbReference>
<dbReference type="GO" id="GO:0008168">
    <property type="term" value="F:methyltransferase activity"/>
    <property type="evidence" value="ECO:0007669"/>
    <property type="project" value="UniProtKB-KW"/>
</dbReference>
<dbReference type="PROSITE" id="PS50122">
    <property type="entry name" value="CHEB"/>
    <property type="match status" value="1"/>
</dbReference>
<evidence type="ECO:0000259" key="4">
    <source>
        <dbReference type="PROSITE" id="PS50122"/>
    </source>
</evidence>
<feature type="coiled-coil region" evidence="2">
    <location>
        <begin position="682"/>
        <end position="751"/>
    </location>
</feature>
<comment type="caution">
    <text evidence="6">The sequence shown here is derived from an EMBL/GenBank/DDBJ whole genome shotgun (WGS) entry which is preliminary data.</text>
</comment>
<dbReference type="InterPro" id="IPR022642">
    <property type="entry name" value="CheR_C"/>
</dbReference>
<keyword evidence="2" id="KW-0175">Coiled coil</keyword>